<dbReference type="VEuPathDB" id="FungiDB:H257_03826"/>
<dbReference type="AlphaFoldDB" id="A0A397DD45"/>
<keyword evidence="4" id="KW-0539">Nucleus</keyword>
<evidence type="ECO:0000313" key="7">
    <source>
        <dbReference type="EMBL" id="RHY10289.1"/>
    </source>
</evidence>
<dbReference type="InterPro" id="IPR037136">
    <property type="entry name" value="RNA3'_phos_cyclase_dom_sf"/>
</dbReference>
<dbReference type="Proteomes" id="UP000266196">
    <property type="component" value="Unassembled WGS sequence"/>
</dbReference>
<evidence type="ECO:0000259" key="6">
    <source>
        <dbReference type="Pfam" id="PF05189"/>
    </source>
</evidence>
<evidence type="ECO:0000313" key="12">
    <source>
        <dbReference type="EMBL" id="RHZ20332.1"/>
    </source>
</evidence>
<dbReference type="EMBL" id="QUTA01006625">
    <property type="protein sequence ID" value="RHY10289.1"/>
    <property type="molecule type" value="Genomic_DNA"/>
</dbReference>
<accession>A0A397DD45</accession>
<evidence type="ECO:0000313" key="19">
    <source>
        <dbReference type="Proteomes" id="UP000283543"/>
    </source>
</evidence>
<evidence type="ECO:0000256" key="4">
    <source>
        <dbReference type="ARBA" id="ARBA00023242"/>
    </source>
</evidence>
<dbReference type="Proteomes" id="UP000266643">
    <property type="component" value="Unassembled WGS sequence"/>
</dbReference>
<dbReference type="InterPro" id="IPR013792">
    <property type="entry name" value="RNA3'P_cycl/enolpyr_Trfase_a/b"/>
</dbReference>
<dbReference type="InterPro" id="IPR013791">
    <property type="entry name" value="RNA3'-term_phos_cycl_insert"/>
</dbReference>
<dbReference type="GO" id="GO:0005730">
    <property type="term" value="C:nucleolus"/>
    <property type="evidence" value="ECO:0007669"/>
    <property type="project" value="UniProtKB-SubCell"/>
</dbReference>
<dbReference type="EMBL" id="QUSZ01005161">
    <property type="protein sequence ID" value="RHY10980.1"/>
    <property type="molecule type" value="Genomic_DNA"/>
</dbReference>
<gene>
    <name evidence="7" type="ORF">DYB25_001090</name>
    <name evidence="13" type="ORF">DYB26_000228</name>
    <name evidence="10" type="ORF">DYB30_000616</name>
    <name evidence="12" type="ORF">DYB31_000785</name>
    <name evidence="11" type="ORF">DYB34_000521</name>
    <name evidence="8" type="ORF">DYB36_005322</name>
    <name evidence="9" type="ORF">DYB38_000552</name>
</gene>
<dbReference type="EMBL" id="QUTF01012105">
    <property type="protein sequence ID" value="RHZ25374.1"/>
    <property type="molecule type" value="Genomic_DNA"/>
</dbReference>
<dbReference type="GO" id="GO:0000479">
    <property type="term" value="P:endonucleolytic cleavage of tricistronic rRNA transcript (SSU-rRNA, 5.8S rRNA, LSU-rRNA)"/>
    <property type="evidence" value="ECO:0007669"/>
    <property type="project" value="TreeGrafter"/>
</dbReference>
<dbReference type="InterPro" id="IPR000228">
    <property type="entry name" value="RNA3'_term_phos_cyc"/>
</dbReference>
<evidence type="ECO:0000313" key="18">
    <source>
        <dbReference type="Proteomes" id="UP000266643"/>
    </source>
</evidence>
<dbReference type="Proteomes" id="UP000265716">
    <property type="component" value="Unassembled WGS sequence"/>
</dbReference>
<comment type="similarity">
    <text evidence="2">Belongs to the RNA 3'-terminal cyclase family. Type 2 subfamily.</text>
</comment>
<dbReference type="Proteomes" id="UP000286510">
    <property type="component" value="Unassembled WGS sequence"/>
</dbReference>
<dbReference type="Proteomes" id="UP000283543">
    <property type="component" value="Unassembled WGS sequence"/>
</dbReference>
<name>A0A397DD45_APHAT</name>
<dbReference type="Gene3D" id="3.65.10.20">
    <property type="entry name" value="RNA 3'-terminal phosphate cyclase domain"/>
    <property type="match status" value="2"/>
</dbReference>
<keyword evidence="3" id="KW-0690">Ribosome biogenesis</keyword>
<evidence type="ECO:0000259" key="5">
    <source>
        <dbReference type="Pfam" id="PF01137"/>
    </source>
</evidence>
<evidence type="ECO:0000313" key="11">
    <source>
        <dbReference type="EMBL" id="RHY74621.1"/>
    </source>
</evidence>
<dbReference type="PANTHER" id="PTHR11096">
    <property type="entry name" value="RNA 3' TERMINAL PHOSPHATE CYCLASE"/>
    <property type="match status" value="1"/>
</dbReference>
<dbReference type="InterPro" id="IPR023797">
    <property type="entry name" value="RNA3'_phos_cyclase_dom"/>
</dbReference>
<evidence type="ECO:0008006" key="21">
    <source>
        <dbReference type="Google" id="ProtNLM"/>
    </source>
</evidence>
<dbReference type="Proteomes" id="UP000265427">
    <property type="component" value="Unassembled WGS sequence"/>
</dbReference>
<dbReference type="EMBL" id="QUTE01009182">
    <property type="protein sequence ID" value="RHZ20332.1"/>
    <property type="molecule type" value="Genomic_DNA"/>
</dbReference>
<comment type="caution">
    <text evidence="10">The sequence shown here is derived from an EMBL/GenBank/DDBJ whole genome shotgun (WGS) entry which is preliminary data.</text>
</comment>
<dbReference type="EMBL" id="QUTD01005253">
    <property type="protein sequence ID" value="RHY63106.1"/>
    <property type="molecule type" value="Genomic_DNA"/>
</dbReference>
<evidence type="ECO:0000313" key="17">
    <source>
        <dbReference type="Proteomes" id="UP000266239"/>
    </source>
</evidence>
<dbReference type="PROSITE" id="PS01287">
    <property type="entry name" value="RTC"/>
    <property type="match status" value="1"/>
</dbReference>
<proteinExistence type="inferred from homology"/>
<dbReference type="Pfam" id="PF05189">
    <property type="entry name" value="RTC_insert"/>
    <property type="match status" value="1"/>
</dbReference>
<comment type="subcellular location">
    <subcellularLocation>
        <location evidence="1">Nucleus</location>
        <location evidence="1">Nucleolus</location>
    </subcellularLocation>
</comment>
<evidence type="ECO:0000313" key="8">
    <source>
        <dbReference type="EMBL" id="RHY10980.1"/>
    </source>
</evidence>
<evidence type="ECO:0000313" key="15">
    <source>
        <dbReference type="Proteomes" id="UP000265716"/>
    </source>
</evidence>
<dbReference type="InterPro" id="IPR016443">
    <property type="entry name" value="RNA3'_term_phos_cyc_type_2"/>
</dbReference>
<evidence type="ECO:0000313" key="9">
    <source>
        <dbReference type="EMBL" id="RHY57052.1"/>
    </source>
</evidence>
<evidence type="ECO:0000313" key="14">
    <source>
        <dbReference type="Proteomes" id="UP000265427"/>
    </source>
</evidence>
<dbReference type="EMBL" id="QUTB01001904">
    <property type="protein sequence ID" value="RHY74621.1"/>
    <property type="molecule type" value="Genomic_DNA"/>
</dbReference>
<dbReference type="PANTHER" id="PTHR11096:SF1">
    <property type="entry name" value="RNA 3'-TERMINAL PHOSPHATE CYCLASE-LIKE PROTEIN"/>
    <property type="match status" value="1"/>
</dbReference>
<sequence length="410" mass="45227">MRVPHFIRHVDWLDRPARRLVRDASTTHQLLSCNIMSMKVVNPSKGSESAGNSASFSSSGGTLKFKGCAHFRQRLICATLSGRRIRIDNIRGDSEEPGITEFEANFLRLLDSITNGSQIEINETGTVLKYTPGFIVGGTIEHDCGTKRAIGWFLEALVALAPFAKRPLVATLKGITNDDVDASVDFFKAVTIPLIKQFGLDEGLDFKVKKRGAPPLGGGEVIFRCPTVRQLKSIHLIDEGFIKRIRYVHALCRRHIHIISSPGYALSLVAESTTGVLLGAETAATSGSLPEDVASMASHLLCEEIQKGGCVDTSNQCLALLLMTLSPEDVSKVRFGKLTPYRYTFNPPIPLCLPTWSTQCNYSYRYSMQYLRHLRDFFGVTFKIKADHDSKSVLLSCLGIGFKNLSKKVT</sequence>
<evidence type="ECO:0000313" key="10">
    <source>
        <dbReference type="EMBL" id="RHY63106.1"/>
    </source>
</evidence>
<evidence type="ECO:0000256" key="2">
    <source>
        <dbReference type="ARBA" id="ARBA00007089"/>
    </source>
</evidence>
<dbReference type="Pfam" id="PF01137">
    <property type="entry name" value="RTC"/>
    <property type="match status" value="1"/>
</dbReference>
<dbReference type="SUPFAM" id="SSF55205">
    <property type="entry name" value="EPT/RTPC-like"/>
    <property type="match status" value="1"/>
</dbReference>
<evidence type="ECO:0000256" key="1">
    <source>
        <dbReference type="ARBA" id="ARBA00004604"/>
    </source>
</evidence>
<organism evidence="10 18">
    <name type="scientific">Aphanomyces astaci</name>
    <name type="common">Crayfish plague agent</name>
    <dbReference type="NCBI Taxonomy" id="112090"/>
    <lineage>
        <taxon>Eukaryota</taxon>
        <taxon>Sar</taxon>
        <taxon>Stramenopiles</taxon>
        <taxon>Oomycota</taxon>
        <taxon>Saprolegniomycetes</taxon>
        <taxon>Saprolegniales</taxon>
        <taxon>Verrucalvaceae</taxon>
        <taxon>Aphanomyces</taxon>
    </lineage>
</organism>
<protein>
    <recommendedName>
        <fullName evidence="21">18S rRNA biogenesis protein RCL1</fullName>
    </recommendedName>
</protein>
<evidence type="ECO:0000313" key="16">
    <source>
        <dbReference type="Proteomes" id="UP000266196"/>
    </source>
</evidence>
<evidence type="ECO:0000313" key="20">
    <source>
        <dbReference type="Proteomes" id="UP000286510"/>
    </source>
</evidence>
<dbReference type="InterPro" id="IPR020719">
    <property type="entry name" value="RNA3'_term_phos_cycl-like_CS"/>
</dbReference>
<dbReference type="Proteomes" id="UP000266239">
    <property type="component" value="Unassembled WGS sequence"/>
</dbReference>
<evidence type="ECO:0000256" key="3">
    <source>
        <dbReference type="ARBA" id="ARBA00022517"/>
    </source>
</evidence>
<reference evidence="14 15" key="1">
    <citation type="submission" date="2018-08" db="EMBL/GenBank/DDBJ databases">
        <title>Aphanomyces genome sequencing and annotation.</title>
        <authorList>
            <person name="Minardi D."/>
            <person name="Oidtmann B."/>
            <person name="Van Der Giezen M."/>
            <person name="Studholme D.J."/>
        </authorList>
    </citation>
    <scope>NUCLEOTIDE SEQUENCE [LARGE SCALE GENOMIC DNA]</scope>
    <source>
        <strain evidence="12 16">197901</strain>
        <strain evidence="10 18">D2</strain>
        <strain evidence="13 20">FDL457</strain>
        <strain evidence="8 14">Kv</strain>
        <strain evidence="9 15">SA</strain>
        <strain evidence="11 19">Si</strain>
        <strain evidence="7 17">Yx</strain>
    </source>
</reference>
<evidence type="ECO:0000313" key="13">
    <source>
        <dbReference type="EMBL" id="RHZ25374.1"/>
    </source>
</evidence>
<feature type="domain" description="RNA 3'-terminal phosphate cyclase insert" evidence="6">
    <location>
        <begin position="260"/>
        <end position="306"/>
    </location>
</feature>
<feature type="domain" description="RNA 3'-terminal phosphate cyclase" evidence="5">
    <location>
        <begin position="64"/>
        <end position="344"/>
    </location>
</feature>
<dbReference type="EMBL" id="QUTC01005600">
    <property type="protein sequence ID" value="RHY57052.1"/>
    <property type="molecule type" value="Genomic_DNA"/>
</dbReference>
<dbReference type="GO" id="GO:0004521">
    <property type="term" value="F:RNA endonuclease activity"/>
    <property type="evidence" value="ECO:0007669"/>
    <property type="project" value="TreeGrafter"/>
</dbReference>
<dbReference type="NCBIfam" id="TIGR03400">
    <property type="entry name" value="18S_RNA_Rcl1p"/>
    <property type="match status" value="1"/>
</dbReference>